<dbReference type="InterPro" id="IPR011009">
    <property type="entry name" value="Kinase-like_dom_sf"/>
</dbReference>
<dbReference type="Gene3D" id="1.10.510.10">
    <property type="entry name" value="Transferase(Phosphotransferase) domain 1"/>
    <property type="match status" value="1"/>
</dbReference>
<dbReference type="Proteomes" id="UP001597024">
    <property type="component" value="Unassembled WGS sequence"/>
</dbReference>
<gene>
    <name evidence="2" type="ORF">ACFQ08_00790</name>
</gene>
<accession>A0ABW3DJF6</accession>
<dbReference type="EMBL" id="JBHTHX010000007">
    <property type="protein sequence ID" value="MFD0883104.1"/>
    <property type="molecule type" value="Genomic_DNA"/>
</dbReference>
<organism evidence="2 3">
    <name type="scientific">Streptosporangium algeriense</name>
    <dbReference type="NCBI Taxonomy" id="1682748"/>
    <lineage>
        <taxon>Bacteria</taxon>
        <taxon>Bacillati</taxon>
        <taxon>Actinomycetota</taxon>
        <taxon>Actinomycetes</taxon>
        <taxon>Streptosporangiales</taxon>
        <taxon>Streptosporangiaceae</taxon>
        <taxon>Streptosporangium</taxon>
    </lineage>
</organism>
<protein>
    <submittedName>
        <fullName evidence="2">Phosphotransferase enzyme family protein</fullName>
    </submittedName>
</protein>
<dbReference type="InterPro" id="IPR002575">
    <property type="entry name" value="Aminoglycoside_PTrfase"/>
</dbReference>
<proteinExistence type="predicted"/>
<dbReference type="Pfam" id="PF01636">
    <property type="entry name" value="APH"/>
    <property type="match status" value="1"/>
</dbReference>
<reference evidence="3" key="1">
    <citation type="journal article" date="2019" name="Int. J. Syst. Evol. Microbiol.">
        <title>The Global Catalogue of Microorganisms (GCM) 10K type strain sequencing project: providing services to taxonomists for standard genome sequencing and annotation.</title>
        <authorList>
            <consortium name="The Broad Institute Genomics Platform"/>
            <consortium name="The Broad Institute Genome Sequencing Center for Infectious Disease"/>
            <person name="Wu L."/>
            <person name="Ma J."/>
        </authorList>
    </citation>
    <scope>NUCLEOTIDE SEQUENCE [LARGE SCALE GENOMIC DNA]</scope>
    <source>
        <strain evidence="3">CCUG 62974</strain>
    </source>
</reference>
<evidence type="ECO:0000259" key="1">
    <source>
        <dbReference type="Pfam" id="PF01636"/>
    </source>
</evidence>
<evidence type="ECO:0000313" key="2">
    <source>
        <dbReference type="EMBL" id="MFD0883104.1"/>
    </source>
</evidence>
<sequence length="308" mass="34744">MTESRTVASTAHTKPPFTAESTLATLTKACNATDLSASQAELIRLGENAVYRLTSPIVVRIGRTGAYADDARKEVAVARWLAGEDFPATRALPFEQPVIVDGRVVTFWESISGEEDYGTPIEVGRLLSRLHAMEAPTDLRLPPLRPFARAERRITENDWFSPEDSAFMRAQLVKLQEDYAALTFELPQGVIHGDANVGNVIRDRAGQPVLIDLDGFSVGPREWDLILTAIYYERFGWHTAEEYEAYTNAYGFDVMRWPGYPILRDVREFLMVTWLSQKAGHDERAAAEVRKRIRALRTGASRHDWEPY</sequence>
<comment type="caution">
    <text evidence="2">The sequence shown here is derived from an EMBL/GenBank/DDBJ whole genome shotgun (WGS) entry which is preliminary data.</text>
</comment>
<evidence type="ECO:0000313" key="3">
    <source>
        <dbReference type="Proteomes" id="UP001597024"/>
    </source>
</evidence>
<dbReference type="SUPFAM" id="SSF56112">
    <property type="entry name" value="Protein kinase-like (PK-like)"/>
    <property type="match status" value="1"/>
</dbReference>
<name>A0ABW3DJF6_9ACTN</name>
<keyword evidence="3" id="KW-1185">Reference proteome</keyword>
<feature type="domain" description="Aminoglycoside phosphotransferase" evidence="1">
    <location>
        <begin position="47"/>
        <end position="258"/>
    </location>
</feature>